<dbReference type="PANTHER" id="PTHR33202:SF2">
    <property type="entry name" value="FERRIC UPTAKE REGULATION PROTEIN"/>
    <property type="match status" value="1"/>
</dbReference>
<dbReference type="GO" id="GO:0008270">
    <property type="term" value="F:zinc ion binding"/>
    <property type="evidence" value="ECO:0007669"/>
    <property type="project" value="TreeGrafter"/>
</dbReference>
<protein>
    <recommendedName>
        <fullName evidence="4">Ferric uptake regulation protein</fullName>
    </recommendedName>
</protein>
<dbReference type="InterPro" id="IPR002481">
    <property type="entry name" value="FUR"/>
</dbReference>
<dbReference type="Gene3D" id="3.30.1490.190">
    <property type="match status" value="1"/>
</dbReference>
<evidence type="ECO:0000313" key="14">
    <source>
        <dbReference type="Proteomes" id="UP000594042"/>
    </source>
</evidence>
<sequence length="158" mass="18575">MPEEKTKEVVRQKLTQYLEAKKLRKTPERYAILDKIYSTNEHFDVDSLYDFMVNSKYRVSKATVYNSIDLFVDAGLVRKHQFGNNPAQYEKSYNTVNHHHLICTRCGKVQEVKDQEIIDILSNKKFGKFTASYYSLYVYGVCNRCAQAEKKKKQTVRK</sequence>
<name>A0A7G1HUN3_9BACT</name>
<dbReference type="SUPFAM" id="SSF46785">
    <property type="entry name" value="Winged helix' DNA-binding domain"/>
    <property type="match status" value="1"/>
</dbReference>
<dbReference type="EMBL" id="AP023322">
    <property type="protein sequence ID" value="BCI62124.1"/>
    <property type="molecule type" value="Genomic_DNA"/>
</dbReference>
<proteinExistence type="inferred from homology"/>
<evidence type="ECO:0000256" key="4">
    <source>
        <dbReference type="ARBA" id="ARBA00020910"/>
    </source>
</evidence>
<dbReference type="CDD" id="cd07153">
    <property type="entry name" value="Fur_like"/>
    <property type="match status" value="1"/>
</dbReference>
<evidence type="ECO:0000256" key="6">
    <source>
        <dbReference type="ARBA" id="ARBA00022491"/>
    </source>
</evidence>
<keyword evidence="11" id="KW-0804">Transcription</keyword>
<evidence type="ECO:0000256" key="7">
    <source>
        <dbReference type="ARBA" id="ARBA00022723"/>
    </source>
</evidence>
<keyword evidence="9" id="KW-0805">Transcription regulation</keyword>
<comment type="cofactor">
    <cofactor evidence="12">
        <name>Zn(2+)</name>
        <dbReference type="ChEBI" id="CHEBI:29105"/>
    </cofactor>
    <text evidence="12">Binds 1 zinc ion per subunit.</text>
</comment>
<evidence type="ECO:0000256" key="2">
    <source>
        <dbReference type="ARBA" id="ARBA00007957"/>
    </source>
</evidence>
<gene>
    <name evidence="13" type="ORF">Cop2CBH44_04770</name>
</gene>
<dbReference type="GO" id="GO:0000976">
    <property type="term" value="F:transcription cis-regulatory region binding"/>
    <property type="evidence" value="ECO:0007669"/>
    <property type="project" value="TreeGrafter"/>
</dbReference>
<evidence type="ECO:0000256" key="3">
    <source>
        <dbReference type="ARBA" id="ARBA00011738"/>
    </source>
</evidence>
<dbReference type="RefSeq" id="WP_021929941.1">
    <property type="nucleotide sequence ID" value="NZ_AP023322.1"/>
</dbReference>
<reference evidence="14" key="1">
    <citation type="submission" date="2020-07" db="EMBL/GenBank/DDBJ databases">
        <title>Complete genome sequencing of Coprobacter sp. strain 2CBH44.</title>
        <authorList>
            <person name="Sakamoto M."/>
            <person name="Murakami T."/>
            <person name="Mori H."/>
        </authorList>
    </citation>
    <scope>NUCLEOTIDE SEQUENCE [LARGE SCALE GENOMIC DNA]</scope>
    <source>
        <strain evidence="14">2CBH44</strain>
    </source>
</reference>
<dbReference type="InterPro" id="IPR036390">
    <property type="entry name" value="WH_DNA-bd_sf"/>
</dbReference>
<feature type="binding site" evidence="12">
    <location>
        <position position="106"/>
    </location>
    <ligand>
        <name>Zn(2+)</name>
        <dbReference type="ChEBI" id="CHEBI:29105"/>
    </ligand>
</feature>
<dbReference type="Gene3D" id="1.10.10.10">
    <property type="entry name" value="Winged helix-like DNA-binding domain superfamily/Winged helix DNA-binding domain"/>
    <property type="match status" value="1"/>
</dbReference>
<feature type="binding site" evidence="12">
    <location>
        <position position="145"/>
    </location>
    <ligand>
        <name>Zn(2+)</name>
        <dbReference type="ChEBI" id="CHEBI:29105"/>
    </ligand>
</feature>
<dbReference type="InterPro" id="IPR043135">
    <property type="entry name" value="Fur_C"/>
</dbReference>
<dbReference type="AlphaFoldDB" id="A0A7G1HUN3"/>
<evidence type="ECO:0000256" key="9">
    <source>
        <dbReference type="ARBA" id="ARBA00023015"/>
    </source>
</evidence>
<comment type="subunit">
    <text evidence="3">Homodimer.</text>
</comment>
<comment type="similarity">
    <text evidence="2">Belongs to the Fur family.</text>
</comment>
<keyword evidence="6" id="KW-0678">Repressor</keyword>
<dbReference type="Proteomes" id="UP000594042">
    <property type="component" value="Chromosome"/>
</dbReference>
<evidence type="ECO:0000256" key="11">
    <source>
        <dbReference type="ARBA" id="ARBA00023163"/>
    </source>
</evidence>
<keyword evidence="5" id="KW-0963">Cytoplasm</keyword>
<dbReference type="PANTHER" id="PTHR33202">
    <property type="entry name" value="ZINC UPTAKE REGULATION PROTEIN"/>
    <property type="match status" value="1"/>
</dbReference>
<keyword evidence="8 12" id="KW-0862">Zinc</keyword>
<dbReference type="GO" id="GO:0003700">
    <property type="term" value="F:DNA-binding transcription factor activity"/>
    <property type="evidence" value="ECO:0007669"/>
    <property type="project" value="InterPro"/>
</dbReference>
<dbReference type="GO" id="GO:0005829">
    <property type="term" value="C:cytosol"/>
    <property type="evidence" value="ECO:0007669"/>
    <property type="project" value="TreeGrafter"/>
</dbReference>
<organism evidence="13 14">
    <name type="scientific">Coprobacter secundus subsp. similis</name>
    <dbReference type="NCBI Taxonomy" id="2751153"/>
    <lineage>
        <taxon>Bacteria</taxon>
        <taxon>Pseudomonadati</taxon>
        <taxon>Bacteroidota</taxon>
        <taxon>Bacteroidia</taxon>
        <taxon>Bacteroidales</taxon>
        <taxon>Barnesiellaceae</taxon>
        <taxon>Coprobacter</taxon>
    </lineage>
</organism>
<feature type="binding site" evidence="12">
    <location>
        <position position="103"/>
    </location>
    <ligand>
        <name>Zn(2+)</name>
        <dbReference type="ChEBI" id="CHEBI:29105"/>
    </ligand>
</feature>
<dbReference type="KEGG" id="copr:Cop2CBH44_04770"/>
<accession>A0A7G1HUN3</accession>
<dbReference type="InterPro" id="IPR036388">
    <property type="entry name" value="WH-like_DNA-bd_sf"/>
</dbReference>
<evidence type="ECO:0000256" key="10">
    <source>
        <dbReference type="ARBA" id="ARBA00023125"/>
    </source>
</evidence>
<evidence type="ECO:0000256" key="8">
    <source>
        <dbReference type="ARBA" id="ARBA00022833"/>
    </source>
</evidence>
<feature type="binding site" evidence="12">
    <location>
        <position position="142"/>
    </location>
    <ligand>
        <name>Zn(2+)</name>
        <dbReference type="ChEBI" id="CHEBI:29105"/>
    </ligand>
</feature>
<keyword evidence="7 12" id="KW-0479">Metal-binding</keyword>
<evidence type="ECO:0000256" key="5">
    <source>
        <dbReference type="ARBA" id="ARBA00022490"/>
    </source>
</evidence>
<comment type="subcellular location">
    <subcellularLocation>
        <location evidence="1">Cytoplasm</location>
    </subcellularLocation>
</comment>
<dbReference type="GO" id="GO:0045892">
    <property type="term" value="P:negative regulation of DNA-templated transcription"/>
    <property type="evidence" value="ECO:0007669"/>
    <property type="project" value="TreeGrafter"/>
</dbReference>
<evidence type="ECO:0000313" key="13">
    <source>
        <dbReference type="EMBL" id="BCI62124.1"/>
    </source>
</evidence>
<evidence type="ECO:0000256" key="12">
    <source>
        <dbReference type="PIRSR" id="PIRSR602481-1"/>
    </source>
</evidence>
<dbReference type="Pfam" id="PF01475">
    <property type="entry name" value="FUR"/>
    <property type="match status" value="1"/>
</dbReference>
<evidence type="ECO:0000256" key="1">
    <source>
        <dbReference type="ARBA" id="ARBA00004496"/>
    </source>
</evidence>
<keyword evidence="10" id="KW-0238">DNA-binding</keyword>
<keyword evidence="14" id="KW-1185">Reference proteome</keyword>
<dbReference type="GO" id="GO:1900376">
    <property type="term" value="P:regulation of secondary metabolite biosynthetic process"/>
    <property type="evidence" value="ECO:0007669"/>
    <property type="project" value="TreeGrafter"/>
</dbReference>